<protein>
    <submittedName>
        <fullName evidence="2">Neurexin</fullName>
    </submittedName>
</protein>
<proteinExistence type="predicted"/>
<reference evidence="2" key="1">
    <citation type="submission" date="2022-11" db="UniProtKB">
        <authorList>
            <consortium name="WormBaseParasite"/>
        </authorList>
    </citation>
    <scope>IDENTIFICATION</scope>
</reference>
<organism evidence="1 2">
    <name type="scientific">Panagrolaimus sp. JU765</name>
    <dbReference type="NCBI Taxonomy" id="591449"/>
    <lineage>
        <taxon>Eukaryota</taxon>
        <taxon>Metazoa</taxon>
        <taxon>Ecdysozoa</taxon>
        <taxon>Nematoda</taxon>
        <taxon>Chromadorea</taxon>
        <taxon>Rhabditida</taxon>
        <taxon>Tylenchina</taxon>
        <taxon>Panagrolaimomorpha</taxon>
        <taxon>Panagrolaimoidea</taxon>
        <taxon>Panagrolaimidae</taxon>
        <taxon>Panagrolaimus</taxon>
    </lineage>
</organism>
<evidence type="ECO:0000313" key="1">
    <source>
        <dbReference type="Proteomes" id="UP000887576"/>
    </source>
</evidence>
<evidence type="ECO:0000313" key="2">
    <source>
        <dbReference type="WBParaSite" id="JU765_v2.g16047.t1"/>
    </source>
</evidence>
<accession>A0AC34QG08</accession>
<dbReference type="WBParaSite" id="JU765_v2.g16047.t1">
    <property type="protein sequence ID" value="JU765_v2.g16047.t1"/>
    <property type="gene ID" value="JU765_v2.g16047"/>
</dbReference>
<name>A0AC34QG08_9BILA</name>
<sequence>MSLTVDGHADEVKQFSGDTEWLGNSFAYVGGTLPHRNYIPGFSQSFRGCMKKIRYEADAQLLDIIELADQGFGQSIIRTGGDLSFSCQPGRLSPAPDVLSFNSGHHYISLAKWNSPSGGSIGFQFRTGESDALLMFHGLKKMHNQTHGDYLAFEIIDGHLYLILNLGSGVVRLQTTSQRVDDPRIWHSVQLERLGRGGIVIVDHLRTDFSTPGVSANLQIDEPIFIGSIPWKDYDIPSTIWSAHLKKGFIGCLKNVRINGINAQITKSFTEQLSNKTLKDEITIGCPSLAGSDYCASDPCLNGGICRNGHTTYHCDCSKTHFEGSRCNDEPLVFSFARRHDSLSENQLNLHIDEISVAEPLQSYDGDSDESLDNDDFAGDMILATFNEIDLLEDVKLRQRTSSEEKTDGQRLKHRKVKSSTVWFDT</sequence>
<dbReference type="Proteomes" id="UP000887576">
    <property type="component" value="Unplaced"/>
</dbReference>